<dbReference type="EMBL" id="JXYS01000083">
    <property type="protein sequence ID" value="KJF16451.1"/>
    <property type="molecule type" value="Genomic_DNA"/>
</dbReference>
<keyword evidence="2" id="KW-1185">Reference proteome</keyword>
<protein>
    <submittedName>
        <fullName evidence="1">Uncharacterized protein</fullName>
    </submittedName>
</protein>
<dbReference type="Proteomes" id="UP000032360">
    <property type="component" value="Unassembled WGS sequence"/>
</dbReference>
<accession>A0A0D8HHB6</accession>
<gene>
    <name evidence="1" type="ORF">AXFE_27330</name>
</gene>
<evidence type="ECO:0000313" key="2">
    <source>
        <dbReference type="Proteomes" id="UP000032360"/>
    </source>
</evidence>
<proteinExistence type="predicted"/>
<evidence type="ECO:0000313" key="1">
    <source>
        <dbReference type="EMBL" id="KJF16451.1"/>
    </source>
</evidence>
<sequence>MLGAFCMYLDSVFCWRFISVSSGRWFLYLVIEPGWTLPLPLRNTYTFICTSFVFALQTPLRVLPHPRGRTRASRWLHTSHVQLALSWYPWSPAVSAILGIFEDVPAFHLA</sequence>
<dbReference type="STRING" id="1280514.AXFE_27330"/>
<name>A0A0D8HHB6_9ACTN</name>
<reference evidence="1 2" key="1">
    <citation type="submission" date="2015-01" db="EMBL/GenBank/DDBJ databases">
        <title>Draft genome of the acidophilic iron oxidizer Acidithrix ferrooxidans strain Py-F3.</title>
        <authorList>
            <person name="Poehlein A."/>
            <person name="Eisen S."/>
            <person name="Schloemann M."/>
            <person name="Johnson B.D."/>
            <person name="Daniel R."/>
            <person name="Muehling M."/>
        </authorList>
    </citation>
    <scope>NUCLEOTIDE SEQUENCE [LARGE SCALE GENOMIC DNA]</scope>
    <source>
        <strain evidence="1 2">Py-F3</strain>
    </source>
</reference>
<comment type="caution">
    <text evidence="1">The sequence shown here is derived from an EMBL/GenBank/DDBJ whole genome shotgun (WGS) entry which is preliminary data.</text>
</comment>
<dbReference type="AlphaFoldDB" id="A0A0D8HHB6"/>
<organism evidence="1 2">
    <name type="scientific">Acidithrix ferrooxidans</name>
    <dbReference type="NCBI Taxonomy" id="1280514"/>
    <lineage>
        <taxon>Bacteria</taxon>
        <taxon>Bacillati</taxon>
        <taxon>Actinomycetota</taxon>
        <taxon>Acidimicrobiia</taxon>
        <taxon>Acidimicrobiales</taxon>
        <taxon>Acidimicrobiaceae</taxon>
        <taxon>Acidithrix</taxon>
    </lineage>
</organism>